<dbReference type="OrthoDB" id="22869at2759"/>
<dbReference type="GO" id="GO:0090729">
    <property type="term" value="F:toxin activity"/>
    <property type="evidence" value="ECO:0007669"/>
    <property type="project" value="InterPro"/>
</dbReference>
<dbReference type="SUPFAM" id="SSF56849">
    <property type="entry name" value="delta-Endotoxin (insectocide), N-terminal domain"/>
    <property type="match status" value="1"/>
</dbReference>
<dbReference type="EMBL" id="AJWJ01000691">
    <property type="protein sequence ID" value="KAF2069310.1"/>
    <property type="molecule type" value="Genomic_DNA"/>
</dbReference>
<reference evidence="1" key="1">
    <citation type="submission" date="2020-01" db="EMBL/GenBank/DDBJ databases">
        <title>Development of genomics and gene disruption for Polysphondylium violaceum indicates a role for the polyketide synthase stlB in stalk morphogenesis.</title>
        <authorList>
            <person name="Narita B."/>
            <person name="Kawabe Y."/>
            <person name="Kin K."/>
            <person name="Saito T."/>
            <person name="Gibbs R."/>
            <person name="Kuspa A."/>
            <person name="Muzny D."/>
            <person name="Queller D."/>
            <person name="Richards S."/>
            <person name="Strassman J."/>
            <person name="Sucgang R."/>
            <person name="Worley K."/>
            <person name="Schaap P."/>
        </authorList>
    </citation>
    <scope>NUCLEOTIDE SEQUENCE</scope>
    <source>
        <strain evidence="1">QSvi11</strain>
    </source>
</reference>
<sequence>MTKGLGNKFKAECDAFKKSAKENVKEKYDGIVNDLKEDPFSIIDIEMVGEIINDPLGFITDLVTDKEFIGQMISAAIECVPVVGPILSSVFSIFWPEDPKMKTVTVEDLDKKLAEFKEEMVKIMDDKIDASEKETWKELCKTFFESYIYQIDQMKKNIVILKKEIKDHKGIIADVPEASKERIRVNFLSLNESANKISNFCKKQKYTNQVIEIYMQTILLQCVSTIQLCSFWYQIDLDKYYILGVEKEKEGGVEVKSIKQEYHDLLVECLKNITPIIHNNIMNEKPELNKYYNNNASKMFNLNPWIYPIPLVIAPLNVPTSTPGYGIRNYAPTINVPLGRKTPFIYRIDGANMLPDQRIEAARGYRLIPEIDPLTKCKGTIIHHYNSINISLPARKNVTIRIFGIYPKSISELCFFRDKVLQKQECVEDSMFCLPPSFKGGKHFMSKFDLKLIAGATNQLYLERNGAKSGFTYLKPYKNVNTISLKISQVSTGPDDASKRGCIKFIELIISDVSAKDLENNKNKK</sequence>
<dbReference type="Proteomes" id="UP000695562">
    <property type="component" value="Unassembled WGS sequence"/>
</dbReference>
<comment type="caution">
    <text evidence="1">The sequence shown here is derived from an EMBL/GenBank/DDBJ whole genome shotgun (WGS) entry which is preliminary data.</text>
</comment>
<evidence type="ECO:0008006" key="3">
    <source>
        <dbReference type="Google" id="ProtNLM"/>
    </source>
</evidence>
<protein>
    <recommendedName>
        <fullName evidence="3">Pesticidal crystal protein N-terminal domain-containing protein</fullName>
    </recommendedName>
</protein>
<dbReference type="AlphaFoldDB" id="A0A8J4PK53"/>
<evidence type="ECO:0000313" key="1">
    <source>
        <dbReference type="EMBL" id="KAF2069310.1"/>
    </source>
</evidence>
<dbReference type="Gene3D" id="1.20.190.10">
    <property type="entry name" value="Pesticidal crystal protein, N-terminal domain"/>
    <property type="match status" value="1"/>
</dbReference>
<accession>A0A8J4PK53</accession>
<evidence type="ECO:0000313" key="2">
    <source>
        <dbReference type="Proteomes" id="UP000695562"/>
    </source>
</evidence>
<name>A0A8J4PK53_9MYCE</name>
<proteinExistence type="predicted"/>
<organism evidence="1 2">
    <name type="scientific">Polysphondylium violaceum</name>
    <dbReference type="NCBI Taxonomy" id="133409"/>
    <lineage>
        <taxon>Eukaryota</taxon>
        <taxon>Amoebozoa</taxon>
        <taxon>Evosea</taxon>
        <taxon>Eumycetozoa</taxon>
        <taxon>Dictyostelia</taxon>
        <taxon>Dictyosteliales</taxon>
        <taxon>Dictyosteliaceae</taxon>
        <taxon>Polysphondylium</taxon>
    </lineage>
</organism>
<dbReference type="PANTHER" id="PTHR38082:SF2">
    <property type="entry name" value="PESTICIDAL CRYSTAL PROTEIN N-TERMINAL DOMAIN-CONTAINING PROTEIN"/>
    <property type="match status" value="1"/>
</dbReference>
<keyword evidence="2" id="KW-1185">Reference proteome</keyword>
<dbReference type="PANTHER" id="PTHR38082">
    <property type="entry name" value="ENDOTOXIN_N DOMAIN-CONTAINING PROTEIN"/>
    <property type="match status" value="1"/>
</dbReference>
<gene>
    <name evidence="1" type="ORF">CYY_009370</name>
</gene>
<dbReference type="InterPro" id="IPR036716">
    <property type="entry name" value="Pest_crys_N_sf"/>
</dbReference>